<gene>
    <name evidence="4" type="ORF">GGR16_003503</name>
</gene>
<dbReference type="SUPFAM" id="SSF53850">
    <property type="entry name" value="Periplasmic binding protein-like II"/>
    <property type="match status" value="1"/>
</dbReference>
<name>A0A840C6C8_9HYPH</name>
<proteinExistence type="predicted"/>
<dbReference type="SMART" id="SM00062">
    <property type="entry name" value="PBPb"/>
    <property type="match status" value="1"/>
</dbReference>
<evidence type="ECO:0000256" key="1">
    <source>
        <dbReference type="ARBA" id="ARBA00022729"/>
    </source>
</evidence>
<dbReference type="Proteomes" id="UP000577362">
    <property type="component" value="Unassembled WGS sequence"/>
</dbReference>
<evidence type="ECO:0000313" key="4">
    <source>
        <dbReference type="EMBL" id="MBB4018456.1"/>
    </source>
</evidence>
<comment type="caution">
    <text evidence="4">The sequence shown here is derived from an EMBL/GenBank/DDBJ whole genome shotgun (WGS) entry which is preliminary data.</text>
</comment>
<feature type="chain" id="PRO_5032985486" evidence="2">
    <location>
        <begin position="34"/>
        <end position="290"/>
    </location>
</feature>
<dbReference type="Gene3D" id="3.40.190.10">
    <property type="entry name" value="Periplasmic binding protein-like II"/>
    <property type="match status" value="2"/>
</dbReference>
<protein>
    <submittedName>
        <fullName evidence="4">Polar amino acid transport system substrate-binding protein</fullName>
    </submittedName>
</protein>
<sequence>MSIINPSPVGRRTCSLLTGAVCVGLVFAWPAQAETTLEKIRRTGELTVGTEAAFPPFEFVKDGKIVGYGSDILAEVVKELGVKKLNQLDLPWQGILPGVLAGKFDFVATTVGINEERAKRYAYTMPIADGMPYAMKRKGDAITKIEDLNGKVVGTQLASSTEPVARALDAKLKAAGGPGFKELKLFTAFPESYVALANGEIDAVIQSLPSLAVLVKEKPDIFELAMPTSKDGGFTYLAWVTRPDDKELRDAISGVIRKMRDDGRLAALQEKWFGFAMTIPDEGYLPPGAM</sequence>
<dbReference type="Pfam" id="PF00497">
    <property type="entry name" value="SBP_bac_3"/>
    <property type="match status" value="1"/>
</dbReference>
<evidence type="ECO:0000259" key="3">
    <source>
        <dbReference type="SMART" id="SM00062"/>
    </source>
</evidence>
<evidence type="ECO:0000256" key="2">
    <source>
        <dbReference type="SAM" id="SignalP"/>
    </source>
</evidence>
<dbReference type="RefSeq" id="WP_246373148.1">
    <property type="nucleotide sequence ID" value="NZ_JACIEN010000004.1"/>
</dbReference>
<feature type="signal peptide" evidence="2">
    <location>
        <begin position="1"/>
        <end position="33"/>
    </location>
</feature>
<keyword evidence="1 2" id="KW-0732">Signal</keyword>
<dbReference type="AlphaFoldDB" id="A0A840C6C8"/>
<organism evidence="4 5">
    <name type="scientific">Chelatococcus caeni</name>
    <dbReference type="NCBI Taxonomy" id="1348468"/>
    <lineage>
        <taxon>Bacteria</taxon>
        <taxon>Pseudomonadati</taxon>
        <taxon>Pseudomonadota</taxon>
        <taxon>Alphaproteobacteria</taxon>
        <taxon>Hyphomicrobiales</taxon>
        <taxon>Chelatococcaceae</taxon>
        <taxon>Chelatococcus</taxon>
    </lineage>
</organism>
<evidence type="ECO:0000313" key="5">
    <source>
        <dbReference type="Proteomes" id="UP000577362"/>
    </source>
</evidence>
<feature type="domain" description="Solute-binding protein family 3/N-terminal" evidence="3">
    <location>
        <begin position="45"/>
        <end position="276"/>
    </location>
</feature>
<keyword evidence="5" id="KW-1185">Reference proteome</keyword>
<accession>A0A840C6C8</accession>
<dbReference type="PANTHER" id="PTHR35936:SF19">
    <property type="entry name" value="AMINO-ACID-BINDING PROTEIN YXEM-RELATED"/>
    <property type="match status" value="1"/>
</dbReference>
<dbReference type="EMBL" id="JACIEN010000004">
    <property type="protein sequence ID" value="MBB4018456.1"/>
    <property type="molecule type" value="Genomic_DNA"/>
</dbReference>
<dbReference type="PANTHER" id="PTHR35936">
    <property type="entry name" value="MEMBRANE-BOUND LYTIC MUREIN TRANSGLYCOSYLASE F"/>
    <property type="match status" value="1"/>
</dbReference>
<reference evidence="4 5" key="1">
    <citation type="submission" date="2020-08" db="EMBL/GenBank/DDBJ databases">
        <title>Genomic Encyclopedia of Type Strains, Phase IV (KMG-IV): sequencing the most valuable type-strain genomes for metagenomic binning, comparative biology and taxonomic classification.</title>
        <authorList>
            <person name="Goeker M."/>
        </authorList>
    </citation>
    <scope>NUCLEOTIDE SEQUENCE [LARGE SCALE GENOMIC DNA]</scope>
    <source>
        <strain evidence="4 5">DSM 103737</strain>
    </source>
</reference>
<dbReference type="InterPro" id="IPR001638">
    <property type="entry name" value="Solute-binding_3/MltF_N"/>
</dbReference>